<organism evidence="2 3">
    <name type="scientific">Jatropha curcas</name>
    <name type="common">Barbados nut</name>
    <dbReference type="NCBI Taxonomy" id="180498"/>
    <lineage>
        <taxon>Eukaryota</taxon>
        <taxon>Viridiplantae</taxon>
        <taxon>Streptophyta</taxon>
        <taxon>Embryophyta</taxon>
        <taxon>Tracheophyta</taxon>
        <taxon>Spermatophyta</taxon>
        <taxon>Magnoliopsida</taxon>
        <taxon>eudicotyledons</taxon>
        <taxon>Gunneridae</taxon>
        <taxon>Pentapetalae</taxon>
        <taxon>rosids</taxon>
        <taxon>fabids</taxon>
        <taxon>Malpighiales</taxon>
        <taxon>Euphorbiaceae</taxon>
        <taxon>Crotonoideae</taxon>
        <taxon>Jatropheae</taxon>
        <taxon>Jatropha</taxon>
    </lineage>
</organism>
<dbReference type="AlphaFoldDB" id="A0A067KJC2"/>
<dbReference type="PANTHER" id="PTHR34189">
    <property type="entry name" value="TRANSMEMBRANE PROTEIN"/>
    <property type="match status" value="1"/>
</dbReference>
<keyword evidence="1" id="KW-1133">Transmembrane helix</keyword>
<keyword evidence="1" id="KW-0472">Membrane</keyword>
<accession>A0A067KJC2</accession>
<dbReference type="STRING" id="180498.A0A067KJC2"/>
<dbReference type="Proteomes" id="UP000027138">
    <property type="component" value="Unassembled WGS sequence"/>
</dbReference>
<dbReference type="OrthoDB" id="759788at2759"/>
<keyword evidence="3" id="KW-1185">Reference proteome</keyword>
<name>A0A067KJC2_JATCU</name>
<dbReference type="PANTHER" id="PTHR34189:SF10">
    <property type="entry name" value="TRANSMEMBRANE PROTEIN"/>
    <property type="match status" value="1"/>
</dbReference>
<reference evidence="2 3" key="1">
    <citation type="journal article" date="2014" name="PLoS ONE">
        <title>Global Analysis of Gene Expression Profiles in Physic Nut (Jatropha curcas L.) Seedlings Exposed to Salt Stress.</title>
        <authorList>
            <person name="Zhang L."/>
            <person name="Zhang C."/>
            <person name="Wu P."/>
            <person name="Chen Y."/>
            <person name="Li M."/>
            <person name="Jiang H."/>
            <person name="Wu G."/>
        </authorList>
    </citation>
    <scope>NUCLEOTIDE SEQUENCE [LARGE SCALE GENOMIC DNA]</scope>
    <source>
        <strain evidence="3">cv. GZQX0401</strain>
        <tissue evidence="2">Young leaves</tissue>
    </source>
</reference>
<keyword evidence="1" id="KW-0812">Transmembrane</keyword>
<proteinExistence type="predicted"/>
<feature type="transmembrane region" description="Helical" evidence="1">
    <location>
        <begin position="61"/>
        <end position="79"/>
    </location>
</feature>
<protein>
    <submittedName>
        <fullName evidence="2">Uncharacterized protein</fullName>
    </submittedName>
</protein>
<gene>
    <name evidence="2" type="ORF">JCGZ_13285</name>
</gene>
<evidence type="ECO:0000313" key="2">
    <source>
        <dbReference type="EMBL" id="KDP32360.1"/>
    </source>
</evidence>
<dbReference type="EMBL" id="KK914582">
    <property type="protein sequence ID" value="KDP32360.1"/>
    <property type="molecule type" value="Genomic_DNA"/>
</dbReference>
<evidence type="ECO:0000313" key="3">
    <source>
        <dbReference type="Proteomes" id="UP000027138"/>
    </source>
</evidence>
<evidence type="ECO:0000256" key="1">
    <source>
        <dbReference type="SAM" id="Phobius"/>
    </source>
</evidence>
<sequence>MHRSSSTSRAADELSVNFSSDDNIVSPVKTLSSTDLPIYKSSSDASKKEIGLHQKSVGENAVHLIPLILLLCALILWLFSYPIKA</sequence>